<feature type="compositionally biased region" description="Low complexity" evidence="2">
    <location>
        <begin position="233"/>
        <end position="246"/>
    </location>
</feature>
<protein>
    <recommendedName>
        <fullName evidence="3">CBF1-interacting co-repressor CIR N-terminal domain-containing protein</fullName>
    </recommendedName>
</protein>
<dbReference type="AlphaFoldDB" id="A0AAE1DSR5"/>
<dbReference type="SMART" id="SM01083">
    <property type="entry name" value="Cir_N"/>
    <property type="match status" value="1"/>
</dbReference>
<keyword evidence="1" id="KW-0175">Coiled coil</keyword>
<feature type="region of interest" description="Disordered" evidence="2">
    <location>
        <begin position="111"/>
        <end position="130"/>
    </location>
</feature>
<feature type="coiled-coil region" evidence="1">
    <location>
        <begin position="10"/>
        <end position="44"/>
    </location>
</feature>
<feature type="compositionally biased region" description="Basic and acidic residues" evidence="2">
    <location>
        <begin position="166"/>
        <end position="193"/>
    </location>
</feature>
<evidence type="ECO:0000256" key="1">
    <source>
        <dbReference type="SAM" id="Coils"/>
    </source>
</evidence>
<organism evidence="4 5">
    <name type="scientific">Elysia crispata</name>
    <name type="common">lettuce slug</name>
    <dbReference type="NCBI Taxonomy" id="231223"/>
    <lineage>
        <taxon>Eukaryota</taxon>
        <taxon>Metazoa</taxon>
        <taxon>Spiralia</taxon>
        <taxon>Lophotrochozoa</taxon>
        <taxon>Mollusca</taxon>
        <taxon>Gastropoda</taxon>
        <taxon>Heterobranchia</taxon>
        <taxon>Euthyneura</taxon>
        <taxon>Panpulmonata</taxon>
        <taxon>Sacoglossa</taxon>
        <taxon>Placobranchoidea</taxon>
        <taxon>Plakobranchidae</taxon>
        <taxon>Elysia</taxon>
    </lineage>
</organism>
<dbReference type="Pfam" id="PF10197">
    <property type="entry name" value="Cir_N"/>
    <property type="match status" value="1"/>
</dbReference>
<comment type="caution">
    <text evidence="4">The sequence shown here is derived from an EMBL/GenBank/DDBJ whole genome shotgun (WGS) entry which is preliminary data.</text>
</comment>
<dbReference type="Proteomes" id="UP001283361">
    <property type="component" value="Unassembled WGS sequence"/>
</dbReference>
<evidence type="ECO:0000313" key="5">
    <source>
        <dbReference type="Proteomes" id="UP001283361"/>
    </source>
</evidence>
<dbReference type="PANTHER" id="PTHR22093">
    <property type="entry name" value="LEUKOCYTE RECEPTOR CLUSTER LRC MEMBER 1"/>
    <property type="match status" value="1"/>
</dbReference>
<accession>A0AAE1DSR5</accession>
<feature type="region of interest" description="Disordered" evidence="2">
    <location>
        <begin position="161"/>
        <end position="249"/>
    </location>
</feature>
<gene>
    <name evidence="4" type="ORF">RRG08_043591</name>
</gene>
<proteinExistence type="predicted"/>
<dbReference type="InterPro" id="IPR039875">
    <property type="entry name" value="LENG1-like"/>
</dbReference>
<feature type="domain" description="CBF1-interacting co-repressor CIR N-terminal" evidence="3">
    <location>
        <begin position="8"/>
        <end position="44"/>
    </location>
</feature>
<keyword evidence="5" id="KW-1185">Reference proteome</keyword>
<evidence type="ECO:0000313" key="4">
    <source>
        <dbReference type="EMBL" id="KAK3781681.1"/>
    </source>
</evidence>
<reference evidence="4" key="1">
    <citation type="journal article" date="2023" name="G3 (Bethesda)">
        <title>A reference genome for the long-term kleptoplast-retaining sea slug Elysia crispata morphotype clarki.</title>
        <authorList>
            <person name="Eastman K.E."/>
            <person name="Pendleton A.L."/>
            <person name="Shaikh M.A."/>
            <person name="Suttiyut T."/>
            <person name="Ogas R."/>
            <person name="Tomko P."/>
            <person name="Gavelis G."/>
            <person name="Widhalm J.R."/>
            <person name="Wisecaver J.H."/>
        </authorList>
    </citation>
    <scope>NUCLEOTIDE SEQUENCE</scope>
    <source>
        <strain evidence="4">ECLA1</strain>
    </source>
</reference>
<evidence type="ECO:0000259" key="3">
    <source>
        <dbReference type="SMART" id="SM01083"/>
    </source>
</evidence>
<dbReference type="EMBL" id="JAWDGP010002612">
    <property type="protein sequence ID" value="KAK3781681.1"/>
    <property type="molecule type" value="Genomic_DNA"/>
</dbReference>
<sequence length="542" mass="62849">MNILPHKSWHVRTKKNIERVRRDEEKAAEEEKEKQRRIALAEQEARTSLLRNKARYRGLPTSSVEGVLSSESSTDITRDVAIVQSGSKDCCIPGLGDSKEHMNFFKEIEDGLTKQGTNKEHEAEKKKEQEDLEKRIGLLTYLGQTALESKESAPWYLDKSLRKKSKVEDEASKEKEDKEAELKHAVQQKRLEEMDPLIQMKHYVEKKHRKHKKHKHKDKKRTHKEEEKRKKSLSSSASSIAAPSSKKTIEEMRAERIARERKEKFRAQALLSPSTVSGGATAGRALKNRHESTSSSEESDREGERRGMKRRYNSQYNPEFVRQPKRKHNLYQQQATLQTEKKLHQRKAENFYTRKKAAKAEVKISDGFLSLAFDFQREMPCPNKTTNDIYYRRQLSLHSFKVHALATESVHMYAYDEIIAKKGADEVTSMLAHYFKSFVPKSVRTLKLFFDSCCGQNKSYTMVRFIYYIVHCVRRFVSIKITFPERGHSYMKCDCDPGLVNRKAGVEVPEDWMEVFRSARKNPSPYNVVQVSQGDVFGYPSS</sequence>
<name>A0AAE1DSR5_9GAST</name>
<dbReference type="PANTHER" id="PTHR22093:SF0">
    <property type="entry name" value="LEUKOCYTE RECEPTOR CLUSTER MEMBER 1"/>
    <property type="match status" value="1"/>
</dbReference>
<dbReference type="InterPro" id="IPR019339">
    <property type="entry name" value="CIR_N_dom"/>
</dbReference>
<feature type="region of interest" description="Disordered" evidence="2">
    <location>
        <begin position="266"/>
        <end position="315"/>
    </location>
</feature>
<feature type="compositionally biased region" description="Basic residues" evidence="2">
    <location>
        <begin position="204"/>
        <end position="222"/>
    </location>
</feature>
<evidence type="ECO:0000256" key="2">
    <source>
        <dbReference type="SAM" id="MobiDB-lite"/>
    </source>
</evidence>